<sequence length="223" mass="24248">MKLTSATAATILAFTLAQVGALPSLQASDGSVVGAQPPRTDIPIYYVEEAELEKRDSEGQHHGQHGGGGHGEHKWKGMGQGKGKSQHGPMPDDESIDLTPLFGHPDPEVQQIARRAVQATKFHWWQQQGNTGKFMNIVVGNPDVRPLANVKEQDLEPKEFKKRDPDMPTDADGGSDSQHAKGKWMGNEHDGGQDKHPQGSGADGEWRQWGQNRGHGPMSDDEA</sequence>
<organism evidence="3 4">
    <name type="scientific">Fonsecaea erecta</name>
    <dbReference type="NCBI Taxonomy" id="1367422"/>
    <lineage>
        <taxon>Eukaryota</taxon>
        <taxon>Fungi</taxon>
        <taxon>Dikarya</taxon>
        <taxon>Ascomycota</taxon>
        <taxon>Pezizomycotina</taxon>
        <taxon>Eurotiomycetes</taxon>
        <taxon>Chaetothyriomycetidae</taxon>
        <taxon>Chaetothyriales</taxon>
        <taxon>Herpotrichiellaceae</taxon>
        <taxon>Fonsecaea</taxon>
    </lineage>
</organism>
<feature type="compositionally biased region" description="Basic and acidic residues" evidence="1">
    <location>
        <begin position="151"/>
        <end position="166"/>
    </location>
</feature>
<evidence type="ECO:0000256" key="2">
    <source>
        <dbReference type="SAM" id="SignalP"/>
    </source>
</evidence>
<evidence type="ECO:0000313" key="4">
    <source>
        <dbReference type="Proteomes" id="UP000078343"/>
    </source>
</evidence>
<dbReference type="AlphaFoldDB" id="A0A178ZRM1"/>
<feature type="chain" id="PRO_5008098702" evidence="2">
    <location>
        <begin position="22"/>
        <end position="223"/>
    </location>
</feature>
<dbReference type="EMBL" id="LVYI01000003">
    <property type="protein sequence ID" value="OAP62474.1"/>
    <property type="molecule type" value="Genomic_DNA"/>
</dbReference>
<dbReference type="Proteomes" id="UP000078343">
    <property type="component" value="Unassembled WGS sequence"/>
</dbReference>
<comment type="caution">
    <text evidence="3">The sequence shown here is derived from an EMBL/GenBank/DDBJ whole genome shotgun (WGS) entry which is preliminary data.</text>
</comment>
<feature type="compositionally biased region" description="Basic and acidic residues" evidence="1">
    <location>
        <begin position="186"/>
        <end position="197"/>
    </location>
</feature>
<feature type="signal peptide" evidence="2">
    <location>
        <begin position="1"/>
        <end position="21"/>
    </location>
</feature>
<gene>
    <name evidence="3" type="ORF">AYL99_04679</name>
</gene>
<reference evidence="3 4" key="1">
    <citation type="submission" date="2016-04" db="EMBL/GenBank/DDBJ databases">
        <title>Draft genome of Fonsecaea erecta CBS 125763.</title>
        <authorList>
            <person name="Weiss V.A."/>
            <person name="Vicente V.A."/>
            <person name="Raittz R.T."/>
            <person name="Moreno L.F."/>
            <person name="De Souza E.M."/>
            <person name="Pedrosa F.O."/>
            <person name="Steffens M.B."/>
            <person name="Faoro H."/>
            <person name="Tadra-Sfeir M.Z."/>
            <person name="Najafzadeh M.J."/>
            <person name="Felipe M.S."/>
            <person name="Teixeira M."/>
            <person name="Sun J."/>
            <person name="Xi L."/>
            <person name="Gomes R."/>
            <person name="De Azevedo C.M."/>
            <person name="Salgado C.G."/>
            <person name="Da Silva M.B."/>
            <person name="Nascimento M.F."/>
            <person name="Queiroz-Telles F."/>
            <person name="Attili D.S."/>
            <person name="Gorbushina A."/>
        </authorList>
    </citation>
    <scope>NUCLEOTIDE SEQUENCE [LARGE SCALE GENOMIC DNA]</scope>
    <source>
        <strain evidence="3 4">CBS 125763</strain>
    </source>
</reference>
<dbReference type="RefSeq" id="XP_018695841.1">
    <property type="nucleotide sequence ID" value="XM_018836191.1"/>
</dbReference>
<feature type="region of interest" description="Disordered" evidence="1">
    <location>
        <begin position="53"/>
        <end position="101"/>
    </location>
</feature>
<protein>
    <submittedName>
        <fullName evidence="3">Uncharacterized protein</fullName>
    </submittedName>
</protein>
<evidence type="ECO:0000256" key="1">
    <source>
        <dbReference type="SAM" id="MobiDB-lite"/>
    </source>
</evidence>
<keyword evidence="4" id="KW-1185">Reference proteome</keyword>
<feature type="region of interest" description="Disordered" evidence="1">
    <location>
        <begin position="148"/>
        <end position="223"/>
    </location>
</feature>
<dbReference type="OrthoDB" id="4151590at2759"/>
<evidence type="ECO:0000313" key="3">
    <source>
        <dbReference type="EMBL" id="OAP62474.1"/>
    </source>
</evidence>
<accession>A0A178ZRM1</accession>
<proteinExistence type="predicted"/>
<dbReference type="GeneID" id="30008847"/>
<name>A0A178ZRM1_9EURO</name>
<keyword evidence="2" id="KW-0732">Signal</keyword>